<dbReference type="SUPFAM" id="SSF55785">
    <property type="entry name" value="PYP-like sensor domain (PAS domain)"/>
    <property type="match status" value="1"/>
</dbReference>
<dbReference type="PROSITE" id="PS51832">
    <property type="entry name" value="HD_GYP"/>
    <property type="match status" value="1"/>
</dbReference>
<dbReference type="InterPro" id="IPR006674">
    <property type="entry name" value="HD_domain"/>
</dbReference>
<gene>
    <name evidence="7" type="ORF">NG895_05815</name>
</gene>
<dbReference type="InterPro" id="IPR035965">
    <property type="entry name" value="PAS-like_dom_sf"/>
</dbReference>
<dbReference type="InterPro" id="IPR037522">
    <property type="entry name" value="HD_GYP_dom"/>
</dbReference>
<dbReference type="InterPro" id="IPR000160">
    <property type="entry name" value="GGDEF_dom"/>
</dbReference>
<dbReference type="PROSITE" id="PS51831">
    <property type="entry name" value="HD"/>
    <property type="match status" value="1"/>
</dbReference>
<keyword evidence="7" id="KW-0808">Transferase</keyword>
<comment type="caution">
    <text evidence="7">The sequence shown here is derived from an EMBL/GenBank/DDBJ whole genome shotgun (WGS) entry which is preliminary data.</text>
</comment>
<dbReference type="GO" id="GO:0005886">
    <property type="term" value="C:plasma membrane"/>
    <property type="evidence" value="ECO:0007669"/>
    <property type="project" value="TreeGrafter"/>
</dbReference>
<dbReference type="FunFam" id="3.30.70.270:FF:000001">
    <property type="entry name" value="Diguanylate cyclase domain protein"/>
    <property type="match status" value="1"/>
</dbReference>
<dbReference type="NCBIfam" id="TIGR00254">
    <property type="entry name" value="GGDEF"/>
    <property type="match status" value="1"/>
</dbReference>
<dbReference type="Gene3D" id="1.10.3210.10">
    <property type="entry name" value="Hypothetical protein af1432"/>
    <property type="match status" value="1"/>
</dbReference>
<evidence type="ECO:0000259" key="4">
    <source>
        <dbReference type="PROSITE" id="PS50887"/>
    </source>
</evidence>
<keyword evidence="7" id="KW-0548">Nucleotidyltransferase</keyword>
<sequence>MTEPTPLDPFEPESPTAAQVAPVDTKRVSDELLRLKEAAAEDGLMELPEDLNGKKFQKQLVKARLGSATGLFVALRAKHPVTASHCLRVALVCSGWSAASGLSEEERDALEVAALLHDIGKIGVPDAILMKPGRLQPDEVAAMASSRHLAVEMLSAAGAPQLVLDTVLTAGAWFNGTNKELPLSQDQIPVTARMLAIADAFDSMTTDHVYRRARSRERAVAELFDYADKQFDPQLVREFGELVTHDQRVLTDQVASRWLTDLSMEWNPPGGSTSVLRPGDRRQPSTNALFETKLVNNMHDGVVFVDTQRQIFMWNTGCERLTGIAGAAACGRKFEPSLLQLSNARGSLIPDTECPVARSLNHGTQLLERVGVLGRSGRHVTIDLHVVPVHDDQGTCCGATLLMHDASSETSLEERCQALHTQMTKDPLTQVANRAEFDRMLALFVEAHQETELSCSLIMSDIDHFKQINDTFGHQAGDEAIVTFASLLKSMCRSGDLVARYGGEEFAVLCADCDNATAATRAEAMRKKLAETTHEQLSNHSVTASFGVTELQAGDTPELMLRRSDRALLQAKDQGRNQVVQLGNGMPEEGTKMSWFSFKPWKGGALVDTTLSTIVPIELAIEKLRGFISDREARILRVTEDEVRLEVSEIANLKNGGSQTMTFVIEIKFGQERKAGTNAAGLAMGEYVHTVANVKIRPKRERDRRRGQVVDRARLLLSSLKSYMMAKESIAEPVAAAGE</sequence>
<dbReference type="GO" id="GO:1902201">
    <property type="term" value="P:negative regulation of bacterial-type flagellum-dependent cell motility"/>
    <property type="evidence" value="ECO:0007669"/>
    <property type="project" value="TreeGrafter"/>
</dbReference>
<feature type="region of interest" description="Disordered" evidence="3">
    <location>
        <begin position="1"/>
        <end position="24"/>
    </location>
</feature>
<dbReference type="SMART" id="SM00471">
    <property type="entry name" value="HDc"/>
    <property type="match status" value="1"/>
</dbReference>
<dbReference type="GO" id="GO:0052621">
    <property type="term" value="F:diguanylate cyclase activity"/>
    <property type="evidence" value="ECO:0007669"/>
    <property type="project" value="UniProtKB-EC"/>
</dbReference>
<dbReference type="Proteomes" id="UP001155241">
    <property type="component" value="Unassembled WGS sequence"/>
</dbReference>
<dbReference type="GO" id="GO:0043709">
    <property type="term" value="P:cell adhesion involved in single-species biofilm formation"/>
    <property type="evidence" value="ECO:0007669"/>
    <property type="project" value="TreeGrafter"/>
</dbReference>
<evidence type="ECO:0000256" key="3">
    <source>
        <dbReference type="SAM" id="MobiDB-lite"/>
    </source>
</evidence>
<reference evidence="7" key="1">
    <citation type="submission" date="2022-06" db="EMBL/GenBank/DDBJ databases">
        <title>Aeoliella straminimaris, a novel planctomycete from sediments.</title>
        <authorList>
            <person name="Vitorino I.R."/>
            <person name="Lage O.M."/>
        </authorList>
    </citation>
    <scope>NUCLEOTIDE SEQUENCE</scope>
    <source>
        <strain evidence="7">ICT_H6.2</strain>
    </source>
</reference>
<dbReference type="Gene3D" id="3.30.70.270">
    <property type="match status" value="1"/>
</dbReference>
<feature type="domain" description="GGDEF" evidence="4">
    <location>
        <begin position="453"/>
        <end position="584"/>
    </location>
</feature>
<evidence type="ECO:0000256" key="2">
    <source>
        <dbReference type="ARBA" id="ARBA00034247"/>
    </source>
</evidence>
<evidence type="ECO:0000259" key="5">
    <source>
        <dbReference type="PROSITE" id="PS51831"/>
    </source>
</evidence>
<dbReference type="CDD" id="cd00130">
    <property type="entry name" value="PAS"/>
    <property type="match status" value="1"/>
</dbReference>
<dbReference type="InterPro" id="IPR029787">
    <property type="entry name" value="Nucleotide_cyclase"/>
</dbReference>
<evidence type="ECO:0000259" key="6">
    <source>
        <dbReference type="PROSITE" id="PS51832"/>
    </source>
</evidence>
<dbReference type="NCBIfam" id="TIGR00229">
    <property type="entry name" value="sensory_box"/>
    <property type="match status" value="1"/>
</dbReference>
<dbReference type="CDD" id="cd01949">
    <property type="entry name" value="GGDEF"/>
    <property type="match status" value="1"/>
</dbReference>
<organism evidence="7 8">
    <name type="scientific">Aeoliella straminimaris</name>
    <dbReference type="NCBI Taxonomy" id="2954799"/>
    <lineage>
        <taxon>Bacteria</taxon>
        <taxon>Pseudomonadati</taxon>
        <taxon>Planctomycetota</taxon>
        <taxon>Planctomycetia</taxon>
        <taxon>Pirellulales</taxon>
        <taxon>Lacipirellulaceae</taxon>
        <taxon>Aeoliella</taxon>
    </lineage>
</organism>
<protein>
    <recommendedName>
        <fullName evidence="1">diguanylate cyclase</fullName>
        <ecNumber evidence="1">2.7.7.65</ecNumber>
    </recommendedName>
</protein>
<dbReference type="AlphaFoldDB" id="A0A9X2F894"/>
<dbReference type="Pfam" id="PF08448">
    <property type="entry name" value="PAS_4"/>
    <property type="match status" value="1"/>
</dbReference>
<dbReference type="SUPFAM" id="SSF109604">
    <property type="entry name" value="HD-domain/PDEase-like"/>
    <property type="match status" value="1"/>
</dbReference>
<feature type="domain" description="HD-GYP" evidence="6">
    <location>
        <begin position="60"/>
        <end position="255"/>
    </location>
</feature>
<dbReference type="InterPro" id="IPR043128">
    <property type="entry name" value="Rev_trsase/Diguanyl_cyclase"/>
</dbReference>
<name>A0A9X2F894_9BACT</name>
<dbReference type="Gene3D" id="3.30.450.20">
    <property type="entry name" value="PAS domain"/>
    <property type="match status" value="1"/>
</dbReference>
<dbReference type="PANTHER" id="PTHR45138:SF9">
    <property type="entry name" value="DIGUANYLATE CYCLASE DGCM-RELATED"/>
    <property type="match status" value="1"/>
</dbReference>
<dbReference type="Pfam" id="PF13487">
    <property type="entry name" value="HD_5"/>
    <property type="match status" value="1"/>
</dbReference>
<dbReference type="InterPro" id="IPR003607">
    <property type="entry name" value="HD/PDEase_dom"/>
</dbReference>
<dbReference type="InterPro" id="IPR013656">
    <property type="entry name" value="PAS_4"/>
</dbReference>
<dbReference type="SUPFAM" id="SSF55073">
    <property type="entry name" value="Nucleotide cyclase"/>
    <property type="match status" value="1"/>
</dbReference>
<dbReference type="Pfam" id="PF00990">
    <property type="entry name" value="GGDEF"/>
    <property type="match status" value="1"/>
</dbReference>
<dbReference type="PANTHER" id="PTHR45138">
    <property type="entry name" value="REGULATORY COMPONENTS OF SENSORY TRANSDUCTION SYSTEM"/>
    <property type="match status" value="1"/>
</dbReference>
<evidence type="ECO:0000313" key="8">
    <source>
        <dbReference type="Proteomes" id="UP001155241"/>
    </source>
</evidence>
<comment type="catalytic activity">
    <reaction evidence="2">
        <text>2 GTP = 3',3'-c-di-GMP + 2 diphosphate</text>
        <dbReference type="Rhea" id="RHEA:24898"/>
        <dbReference type="ChEBI" id="CHEBI:33019"/>
        <dbReference type="ChEBI" id="CHEBI:37565"/>
        <dbReference type="ChEBI" id="CHEBI:58805"/>
        <dbReference type="EC" id="2.7.7.65"/>
    </reaction>
</comment>
<dbReference type="InterPro" id="IPR000014">
    <property type="entry name" value="PAS"/>
</dbReference>
<accession>A0A9X2F894</accession>
<dbReference type="RefSeq" id="WP_252851524.1">
    <property type="nucleotide sequence ID" value="NZ_JAMXLR010000024.1"/>
</dbReference>
<dbReference type="InterPro" id="IPR050469">
    <property type="entry name" value="Diguanylate_Cyclase"/>
</dbReference>
<dbReference type="PROSITE" id="PS50887">
    <property type="entry name" value="GGDEF"/>
    <property type="match status" value="1"/>
</dbReference>
<dbReference type="CDD" id="cd00077">
    <property type="entry name" value="HDc"/>
    <property type="match status" value="1"/>
</dbReference>
<dbReference type="EC" id="2.7.7.65" evidence="1"/>
<evidence type="ECO:0000256" key="1">
    <source>
        <dbReference type="ARBA" id="ARBA00012528"/>
    </source>
</evidence>
<feature type="domain" description="HD" evidence="5">
    <location>
        <begin position="82"/>
        <end position="204"/>
    </location>
</feature>
<keyword evidence="8" id="KW-1185">Reference proteome</keyword>
<dbReference type="SMART" id="SM00267">
    <property type="entry name" value="GGDEF"/>
    <property type="match status" value="1"/>
</dbReference>
<dbReference type="EMBL" id="JAMXLR010000024">
    <property type="protein sequence ID" value="MCO6043417.1"/>
    <property type="molecule type" value="Genomic_DNA"/>
</dbReference>
<evidence type="ECO:0000313" key="7">
    <source>
        <dbReference type="EMBL" id="MCO6043417.1"/>
    </source>
</evidence>
<proteinExistence type="predicted"/>